<name>A0A840ATT8_9HYPH</name>
<proteinExistence type="predicted"/>
<dbReference type="RefSeq" id="WP_183401474.1">
    <property type="nucleotide sequence ID" value="NZ_JACIDS010000008.1"/>
</dbReference>
<accession>A0A840ATT8</accession>
<evidence type="ECO:0000313" key="2">
    <source>
        <dbReference type="Proteomes" id="UP000553963"/>
    </source>
</evidence>
<organism evidence="1 2">
    <name type="scientific">Kaistia hirudinis</name>
    <dbReference type="NCBI Taxonomy" id="1293440"/>
    <lineage>
        <taxon>Bacteria</taxon>
        <taxon>Pseudomonadati</taxon>
        <taxon>Pseudomonadota</taxon>
        <taxon>Alphaproteobacteria</taxon>
        <taxon>Hyphomicrobiales</taxon>
        <taxon>Kaistiaceae</taxon>
        <taxon>Kaistia</taxon>
    </lineage>
</organism>
<dbReference type="InterPro" id="IPR021955">
    <property type="entry name" value="DUF3572"/>
</dbReference>
<evidence type="ECO:0000313" key="1">
    <source>
        <dbReference type="EMBL" id="MBB3933820.1"/>
    </source>
</evidence>
<reference evidence="1 2" key="1">
    <citation type="submission" date="2020-08" db="EMBL/GenBank/DDBJ databases">
        <title>Genomic Encyclopedia of Type Strains, Phase IV (KMG-IV): sequencing the most valuable type-strain genomes for metagenomic binning, comparative biology and taxonomic classification.</title>
        <authorList>
            <person name="Goeker M."/>
        </authorList>
    </citation>
    <scope>NUCLEOTIDE SEQUENCE [LARGE SCALE GENOMIC DNA]</scope>
    <source>
        <strain evidence="1 2">DSM 25966</strain>
    </source>
</reference>
<dbReference type="EMBL" id="JACIDS010000008">
    <property type="protein sequence ID" value="MBB3933820.1"/>
    <property type="molecule type" value="Genomic_DNA"/>
</dbReference>
<protein>
    <recommendedName>
        <fullName evidence="3">DUF3572 family protein</fullName>
    </recommendedName>
</protein>
<dbReference type="Proteomes" id="UP000553963">
    <property type="component" value="Unassembled WGS sequence"/>
</dbReference>
<gene>
    <name evidence="1" type="ORF">GGR25_004898</name>
</gene>
<comment type="caution">
    <text evidence="1">The sequence shown here is derived from an EMBL/GenBank/DDBJ whole genome shotgun (WGS) entry which is preliminary data.</text>
</comment>
<sequence length="97" mass="10525">MIRERALPLSREGAEDLAIRALAFLAEEPEELGRFLALAGLGPETLRSAASDPAFLTGVLEYFLESEPLMLVFCARENVRPTLFAAARYLLDGGADA</sequence>
<dbReference type="Pfam" id="PF12096">
    <property type="entry name" value="DUF3572"/>
    <property type="match status" value="1"/>
</dbReference>
<evidence type="ECO:0008006" key="3">
    <source>
        <dbReference type="Google" id="ProtNLM"/>
    </source>
</evidence>
<keyword evidence="2" id="KW-1185">Reference proteome</keyword>
<dbReference type="AlphaFoldDB" id="A0A840ATT8"/>